<feature type="compositionally biased region" description="Basic and acidic residues" evidence="1">
    <location>
        <begin position="1"/>
        <end position="13"/>
    </location>
</feature>
<evidence type="ECO:0000256" key="1">
    <source>
        <dbReference type="SAM" id="MobiDB-lite"/>
    </source>
</evidence>
<reference evidence="2" key="1">
    <citation type="submission" date="2005-04" db="EMBL/GenBank/DDBJ databases">
        <title>Human Calicivirus.</title>
        <authorList>
            <person name="Nayak M.K."/>
            <person name="Bhattacharya R."/>
            <person name="Sahoo G.C."/>
            <person name="Naik T.N."/>
            <person name="Bhattacharya S.K."/>
            <person name="Krishnan T."/>
        </authorList>
    </citation>
    <scope>NUCLEOTIDE SEQUENCE</scope>
    <source>
        <strain evidence="2">Hu/SLV/SD31</strain>
    </source>
</reference>
<organism evidence="2">
    <name type="scientific">Sapovirus Hu/Murshidhabad/SD31</name>
    <dbReference type="NCBI Taxonomy" id="326488"/>
    <lineage>
        <taxon>Viruses</taxon>
        <taxon>Riboviria</taxon>
        <taxon>Orthornavirae</taxon>
        <taxon>Pisuviricota</taxon>
        <taxon>Pisoniviricetes</taxon>
        <taxon>Picornavirales</taxon>
        <taxon>Caliciviridae</taxon>
        <taxon>Sapovirus</taxon>
        <taxon>Sapovirus sapporoense</taxon>
        <taxon>Sapporo virus</taxon>
    </lineage>
</organism>
<proteinExistence type="predicted"/>
<accession>Q2PGD4</accession>
<dbReference type="EMBL" id="AB212271">
    <property type="protein sequence ID" value="BAE72469.1"/>
    <property type="molecule type" value="Genomic_RNA"/>
</dbReference>
<sequence>VAVGINRREERRQPPLLEGHLMPLSPGRCRVDKVSKRAVTPIDVMNDTKMTFTASRAPSYWGLLPLRMAGNCLTLARRAPPERTAV</sequence>
<feature type="non-terminal residue" evidence="2">
    <location>
        <position position="1"/>
    </location>
</feature>
<evidence type="ECO:0000313" key="2">
    <source>
        <dbReference type="EMBL" id="BAE72469.1"/>
    </source>
</evidence>
<name>Q2PGD4_9CALI</name>
<feature type="region of interest" description="Disordered" evidence="1">
    <location>
        <begin position="1"/>
        <end position="21"/>
    </location>
</feature>
<protein>
    <submittedName>
        <fullName evidence="2">RNA dependent RNA polymerase</fullName>
    </submittedName>
</protein>